<keyword evidence="4" id="KW-0472">Membrane</keyword>
<organism evidence="6 7">
    <name type="scientific">Bursaphelenchus okinawaensis</name>
    <dbReference type="NCBI Taxonomy" id="465554"/>
    <lineage>
        <taxon>Eukaryota</taxon>
        <taxon>Metazoa</taxon>
        <taxon>Ecdysozoa</taxon>
        <taxon>Nematoda</taxon>
        <taxon>Chromadorea</taxon>
        <taxon>Rhabditida</taxon>
        <taxon>Tylenchina</taxon>
        <taxon>Tylenchomorpha</taxon>
        <taxon>Aphelenchoidea</taxon>
        <taxon>Aphelenchoididae</taxon>
        <taxon>Bursaphelenchus</taxon>
    </lineage>
</organism>
<feature type="chain" id="PRO_5036408360" description="LRRCT domain-containing protein" evidence="5">
    <location>
        <begin position="22"/>
        <end position="647"/>
    </location>
</feature>
<comment type="caution">
    <text evidence="6">The sequence shown here is derived from an EMBL/GenBank/DDBJ whole genome shotgun (WGS) entry which is preliminary data.</text>
</comment>
<evidence type="ECO:0000256" key="5">
    <source>
        <dbReference type="SAM" id="SignalP"/>
    </source>
</evidence>
<dbReference type="EMBL" id="CAJFCW020000003">
    <property type="protein sequence ID" value="CAG9106621.1"/>
    <property type="molecule type" value="Genomic_DNA"/>
</dbReference>
<gene>
    <name evidence="6" type="ORF">BOKJ2_LOCUS6761</name>
</gene>
<dbReference type="Gene3D" id="3.80.10.10">
    <property type="entry name" value="Ribonuclease Inhibitor"/>
    <property type="match status" value="3"/>
</dbReference>
<protein>
    <recommendedName>
        <fullName evidence="8">LRRCT domain-containing protein</fullName>
    </recommendedName>
</protein>
<dbReference type="OrthoDB" id="676979at2759"/>
<keyword evidence="4" id="KW-1133">Transmembrane helix</keyword>
<proteinExistence type="predicted"/>
<evidence type="ECO:0000313" key="7">
    <source>
        <dbReference type="Proteomes" id="UP000614601"/>
    </source>
</evidence>
<reference evidence="6" key="1">
    <citation type="submission" date="2020-09" db="EMBL/GenBank/DDBJ databases">
        <authorList>
            <person name="Kikuchi T."/>
        </authorList>
    </citation>
    <scope>NUCLEOTIDE SEQUENCE</scope>
    <source>
        <strain evidence="6">SH1</strain>
    </source>
</reference>
<name>A0A811KMD6_9BILA</name>
<dbReference type="InterPro" id="IPR032675">
    <property type="entry name" value="LRR_dom_sf"/>
</dbReference>
<evidence type="ECO:0008006" key="8">
    <source>
        <dbReference type="Google" id="ProtNLM"/>
    </source>
</evidence>
<dbReference type="SUPFAM" id="SSF52058">
    <property type="entry name" value="L domain-like"/>
    <property type="match status" value="1"/>
</dbReference>
<dbReference type="PANTHER" id="PTHR45712:SF22">
    <property type="entry name" value="INSULIN-LIKE GROWTH FACTOR-BINDING PROTEIN COMPLEX ACID LABILE SUBUNIT"/>
    <property type="match status" value="1"/>
</dbReference>
<dbReference type="InterPro" id="IPR003591">
    <property type="entry name" value="Leu-rich_rpt_typical-subtyp"/>
</dbReference>
<dbReference type="EMBL" id="CAJFDH010000003">
    <property type="protein sequence ID" value="CAD5216785.1"/>
    <property type="molecule type" value="Genomic_DNA"/>
</dbReference>
<dbReference type="PANTHER" id="PTHR45712">
    <property type="entry name" value="AGAP008170-PA"/>
    <property type="match status" value="1"/>
</dbReference>
<keyword evidence="1" id="KW-0433">Leucine-rich repeat</keyword>
<feature type="signal peptide" evidence="5">
    <location>
        <begin position="1"/>
        <end position="21"/>
    </location>
</feature>
<evidence type="ECO:0000256" key="2">
    <source>
        <dbReference type="ARBA" id="ARBA00022737"/>
    </source>
</evidence>
<evidence type="ECO:0000256" key="3">
    <source>
        <dbReference type="SAM" id="MobiDB-lite"/>
    </source>
</evidence>
<keyword evidence="2" id="KW-0677">Repeat</keyword>
<evidence type="ECO:0000313" key="6">
    <source>
        <dbReference type="EMBL" id="CAD5216785.1"/>
    </source>
</evidence>
<keyword evidence="4" id="KW-0812">Transmembrane</keyword>
<accession>A0A811KMD6</accession>
<feature type="compositionally biased region" description="Basic and acidic residues" evidence="3">
    <location>
        <begin position="630"/>
        <end position="639"/>
    </location>
</feature>
<dbReference type="FunFam" id="3.80.10.10:FF:000732">
    <property type="entry name" value="GD11101"/>
    <property type="match status" value="1"/>
</dbReference>
<sequence>MTTMYISKLLLIVALIGVVLSKTDVPTFNKDSTLKAQNPAKNLDLSTKKADISAKNPAVSSKKSVASTDTCQEIEAAFQSVVEANEEPACRCMPKGFGGHDDEGYVFVGCTRQNMPSIYRALNVLNETNMTQLKIWNSLLNILPTDLFSKVRPKVLSIENSGVSVFRKGAFSNLGSRLQSLYLMNNILKNFDKHTFNELSNLEMLDMSGNKLSAIKADQFGPLAKLEHLHLTNNQIQEIENGAFALLKNLKVLHLAGNALSNITKDTFKGLENLEVLQLENNNLKNIDAGAFSGMKKLKVLDLGHNSLHNIQLESLPQLETLLLNNNKLQSMKSVTLKSIPKLSTLNFDNNNIVQIASNDMDYLTESRELNSLSFVANNMTHIDASAFRYCPKLTILSLQNNNLTSLSSVPKGGNGAVSWLKPLTNLKSLFLTWNQISVLKNGELNVIPSLEEVSMDHNKLGTIDKEALTGLQLKKLFLNGNELYYLPEGLFQGWNTENIYSVDLAENPWECICGHEWIGEWLRKLGDRSTPSGNVGCLAYHCGNDVEETPKHSAWITVVAGILAFVALLFLAAIAYLYIQETCGRAPIPLKRIPSDMVRLIPSMESLSFPNPVAGELGKPIIKPTTPPEDGKKDENDKKRVRFNGV</sequence>
<feature type="region of interest" description="Disordered" evidence="3">
    <location>
        <begin position="616"/>
        <end position="647"/>
    </location>
</feature>
<keyword evidence="5" id="KW-0732">Signal</keyword>
<keyword evidence="7" id="KW-1185">Reference proteome</keyword>
<dbReference type="SMART" id="SM00365">
    <property type="entry name" value="LRR_SD22"/>
    <property type="match status" value="7"/>
</dbReference>
<dbReference type="Pfam" id="PF13855">
    <property type="entry name" value="LRR_8"/>
    <property type="match status" value="4"/>
</dbReference>
<dbReference type="Proteomes" id="UP000614601">
    <property type="component" value="Unassembled WGS sequence"/>
</dbReference>
<dbReference type="AlphaFoldDB" id="A0A811KMD6"/>
<dbReference type="InterPro" id="IPR050333">
    <property type="entry name" value="SLRP"/>
</dbReference>
<dbReference type="InterPro" id="IPR001611">
    <property type="entry name" value="Leu-rich_rpt"/>
</dbReference>
<dbReference type="Proteomes" id="UP000783686">
    <property type="component" value="Unassembled WGS sequence"/>
</dbReference>
<dbReference type="SMART" id="SM00369">
    <property type="entry name" value="LRR_TYP"/>
    <property type="match status" value="11"/>
</dbReference>
<evidence type="ECO:0000256" key="4">
    <source>
        <dbReference type="SAM" id="Phobius"/>
    </source>
</evidence>
<dbReference type="PROSITE" id="PS51450">
    <property type="entry name" value="LRR"/>
    <property type="match status" value="4"/>
</dbReference>
<feature type="transmembrane region" description="Helical" evidence="4">
    <location>
        <begin position="555"/>
        <end position="580"/>
    </location>
</feature>
<evidence type="ECO:0000256" key="1">
    <source>
        <dbReference type="ARBA" id="ARBA00022614"/>
    </source>
</evidence>